<protein>
    <submittedName>
        <fullName evidence="3">Uncharacterized protein</fullName>
    </submittedName>
</protein>
<dbReference type="Proteomes" id="UP000037460">
    <property type="component" value="Unassembled WGS sequence"/>
</dbReference>
<accession>A0A0M0JZR2</accession>
<keyword evidence="1" id="KW-0175">Coiled coil</keyword>
<evidence type="ECO:0000313" key="4">
    <source>
        <dbReference type="Proteomes" id="UP000037460"/>
    </source>
</evidence>
<dbReference type="AlphaFoldDB" id="A0A0M0JZR2"/>
<proteinExistence type="predicted"/>
<feature type="coiled-coil region" evidence="1">
    <location>
        <begin position="245"/>
        <end position="272"/>
    </location>
</feature>
<evidence type="ECO:0000256" key="1">
    <source>
        <dbReference type="SAM" id="Coils"/>
    </source>
</evidence>
<feature type="non-terminal residue" evidence="3">
    <location>
        <position position="413"/>
    </location>
</feature>
<dbReference type="EMBL" id="JWZX01001976">
    <property type="protein sequence ID" value="KOO31618.1"/>
    <property type="molecule type" value="Genomic_DNA"/>
</dbReference>
<gene>
    <name evidence="3" type="ORF">Ctob_016096</name>
</gene>
<feature type="compositionally biased region" description="Basic residues" evidence="2">
    <location>
        <begin position="62"/>
        <end position="81"/>
    </location>
</feature>
<name>A0A0M0JZR2_9EUKA</name>
<organism evidence="3 4">
    <name type="scientific">Chrysochromulina tobinii</name>
    <dbReference type="NCBI Taxonomy" id="1460289"/>
    <lineage>
        <taxon>Eukaryota</taxon>
        <taxon>Haptista</taxon>
        <taxon>Haptophyta</taxon>
        <taxon>Prymnesiophyceae</taxon>
        <taxon>Prymnesiales</taxon>
        <taxon>Chrysochromulinaceae</taxon>
        <taxon>Chrysochromulina</taxon>
    </lineage>
</organism>
<evidence type="ECO:0000256" key="2">
    <source>
        <dbReference type="SAM" id="MobiDB-lite"/>
    </source>
</evidence>
<evidence type="ECO:0000313" key="3">
    <source>
        <dbReference type="EMBL" id="KOO31618.1"/>
    </source>
</evidence>
<feature type="region of interest" description="Disordered" evidence="2">
    <location>
        <begin position="54"/>
        <end position="120"/>
    </location>
</feature>
<comment type="caution">
    <text evidence="3">The sequence shown here is derived from an EMBL/GenBank/DDBJ whole genome shotgun (WGS) entry which is preliminary data.</text>
</comment>
<reference evidence="4" key="1">
    <citation type="journal article" date="2015" name="PLoS Genet.">
        <title>Genome Sequence and Transcriptome Analyses of Chrysochromulina tobin: Metabolic Tools for Enhanced Algal Fitness in the Prominent Order Prymnesiales (Haptophyceae).</title>
        <authorList>
            <person name="Hovde B.T."/>
            <person name="Deodato C.R."/>
            <person name="Hunsperger H.M."/>
            <person name="Ryken S.A."/>
            <person name="Yost W."/>
            <person name="Jha R.K."/>
            <person name="Patterson J."/>
            <person name="Monnat R.J. Jr."/>
            <person name="Barlow S.B."/>
            <person name="Starkenburg S.R."/>
            <person name="Cattolico R.A."/>
        </authorList>
    </citation>
    <scope>NUCLEOTIDE SEQUENCE</scope>
    <source>
        <strain evidence="4">CCMP291</strain>
    </source>
</reference>
<sequence length="413" mass="45864">MRCRSSSPLREHRPCHRTRRRGLGHWTCCSPGRPSRWRPTPSHASRKRCYRLGRRATSSRTMRCRRSSPSREHPPRHRARCRGLGPQTHHPPGWPSRWRPTPSRASRKRLDGARRRHVHHESVGTALGGERRRAERSLAHEVARHQSTSRAIIVRDAVAFRDRLAARLDGPVDGARRRHVHHESVGTASADERCRAERCLAAEVARHESTARAVVRDAIGVACTAGLDGPVDGARRSHVHHISVATALAGERRRAERRLAAEEARHESTSRAIVRDAVALVTGRAACLDGPVDGARRRHVHHESVGTAAAREERRAERCVAAEEARHESTARAIVCDAVALVLGRAARLDGPVDGARRRHVHHESVFSAAARERRRAERCLAAEVARHESTAHAIVLDAEAKDRAGTPRLNGP</sequence>
<keyword evidence="4" id="KW-1185">Reference proteome</keyword>